<evidence type="ECO:0000313" key="1">
    <source>
        <dbReference type="EMBL" id="VDN13078.1"/>
    </source>
</evidence>
<accession>A0A3P7LSS2</accession>
<organism evidence="1 2">
    <name type="scientific">Dibothriocephalus latus</name>
    <name type="common">Fish tapeworm</name>
    <name type="synonym">Diphyllobothrium latum</name>
    <dbReference type="NCBI Taxonomy" id="60516"/>
    <lineage>
        <taxon>Eukaryota</taxon>
        <taxon>Metazoa</taxon>
        <taxon>Spiralia</taxon>
        <taxon>Lophotrochozoa</taxon>
        <taxon>Platyhelminthes</taxon>
        <taxon>Cestoda</taxon>
        <taxon>Eucestoda</taxon>
        <taxon>Diphyllobothriidea</taxon>
        <taxon>Diphyllobothriidae</taxon>
        <taxon>Dibothriocephalus</taxon>
    </lineage>
</organism>
<evidence type="ECO:0000313" key="2">
    <source>
        <dbReference type="Proteomes" id="UP000281553"/>
    </source>
</evidence>
<dbReference type="Proteomes" id="UP000281553">
    <property type="component" value="Unassembled WGS sequence"/>
</dbReference>
<gene>
    <name evidence="1" type="ORF">DILT_LOCUS8909</name>
</gene>
<sequence>MNLPPADGAYCPFALMVGLWRLLNKSHDILEDTGRLNVCFREDSSENWAGGSICFEQPLQTGFSAEEVLAWQTVWLFTSAPANVAPQGLQESFNICCHCSMTYVADSTTSINTTKGIFAERENGID</sequence>
<keyword evidence="2" id="KW-1185">Reference proteome</keyword>
<dbReference type="EMBL" id="UYRU01055525">
    <property type="protein sequence ID" value="VDN13078.1"/>
    <property type="molecule type" value="Genomic_DNA"/>
</dbReference>
<proteinExistence type="predicted"/>
<dbReference type="AlphaFoldDB" id="A0A3P7LSS2"/>
<name>A0A3P7LSS2_DIBLA</name>
<protein>
    <submittedName>
        <fullName evidence="1">Uncharacterized protein</fullName>
    </submittedName>
</protein>
<reference evidence="1 2" key="1">
    <citation type="submission" date="2018-11" db="EMBL/GenBank/DDBJ databases">
        <authorList>
            <consortium name="Pathogen Informatics"/>
        </authorList>
    </citation>
    <scope>NUCLEOTIDE SEQUENCE [LARGE SCALE GENOMIC DNA]</scope>
</reference>